<gene>
    <name evidence="2" type="ORF">AN477_13100</name>
</gene>
<dbReference type="EMBL" id="LJCO01000053">
    <property type="protein sequence ID" value="KPV43306.1"/>
    <property type="molecule type" value="Genomic_DNA"/>
</dbReference>
<dbReference type="OrthoDB" id="6627169at2"/>
<dbReference type="Gene3D" id="3.40.50.300">
    <property type="entry name" value="P-loop containing nucleotide triphosphate hydrolases"/>
    <property type="match status" value="1"/>
</dbReference>
<reference evidence="2 3" key="1">
    <citation type="submission" date="2015-09" db="EMBL/GenBank/DDBJ databases">
        <title>Draft genome sequence of Alicyclobacillus ferrooxydans DSM 22381.</title>
        <authorList>
            <person name="Hemp J."/>
        </authorList>
    </citation>
    <scope>NUCLEOTIDE SEQUENCE [LARGE SCALE GENOMIC DNA]</scope>
    <source>
        <strain evidence="2 3">TC-34</strain>
    </source>
</reference>
<comment type="caution">
    <text evidence="2">The sequence shown here is derived from an EMBL/GenBank/DDBJ whole genome shotgun (WGS) entry which is preliminary data.</text>
</comment>
<dbReference type="PATRIC" id="fig|471514.4.peg.4455"/>
<dbReference type="Proteomes" id="UP000050482">
    <property type="component" value="Unassembled WGS sequence"/>
</dbReference>
<feature type="coiled-coil region" evidence="1">
    <location>
        <begin position="12"/>
        <end position="39"/>
    </location>
</feature>
<dbReference type="RefSeq" id="WP_054969618.1">
    <property type="nucleotide sequence ID" value="NZ_LJCO01000053.1"/>
</dbReference>
<dbReference type="AlphaFoldDB" id="A0A0P9CUE4"/>
<protein>
    <submittedName>
        <fullName evidence="2">Uncharacterized protein</fullName>
    </submittedName>
</protein>
<evidence type="ECO:0000313" key="2">
    <source>
        <dbReference type="EMBL" id="KPV43306.1"/>
    </source>
</evidence>
<dbReference type="SUPFAM" id="SSF52540">
    <property type="entry name" value="P-loop containing nucleoside triphosphate hydrolases"/>
    <property type="match status" value="1"/>
</dbReference>
<name>A0A0P9CUE4_9BACL</name>
<organism evidence="2 3">
    <name type="scientific">Alicyclobacillus ferrooxydans</name>
    <dbReference type="NCBI Taxonomy" id="471514"/>
    <lineage>
        <taxon>Bacteria</taxon>
        <taxon>Bacillati</taxon>
        <taxon>Bacillota</taxon>
        <taxon>Bacilli</taxon>
        <taxon>Bacillales</taxon>
        <taxon>Alicyclobacillaceae</taxon>
        <taxon>Alicyclobacillus</taxon>
    </lineage>
</organism>
<dbReference type="InterPro" id="IPR027417">
    <property type="entry name" value="P-loop_NTPase"/>
</dbReference>
<evidence type="ECO:0000313" key="3">
    <source>
        <dbReference type="Proteomes" id="UP000050482"/>
    </source>
</evidence>
<dbReference type="Gene3D" id="3.90.1570.30">
    <property type="match status" value="1"/>
</dbReference>
<keyword evidence="1" id="KW-0175">Coiled coil</keyword>
<evidence type="ECO:0000256" key="1">
    <source>
        <dbReference type="SAM" id="Coils"/>
    </source>
</evidence>
<keyword evidence="3" id="KW-1185">Reference proteome</keyword>
<accession>A0A0P9CUE4</accession>
<sequence>MAGYEICAGKFATMFEDLKTRASEELNEAETRLKIIDELLFECLGWSRDHVTVETHVHDGFIDYKLGSSGHRFLIEAKRVGRSFSLPNTFKYETHLTIKHFLKKQKDLAEVYEQAVRYAHESAVKFCVLTNGADWIVFPGVRVDDVPIRESRVILFAGLEAIAENFLEFWGLFSEETVSRGSLEQKLLPAIGRLQPSFIFNSEGRMNAPYDRNVLATAMTQLLPPYFGDLLIEDADTRLLEECYVVEASVRDILESLGDKDFHDALSTTIRTLARSKQFAELKDLSQRLHSLITNFLSNPNNEYNLQVMLGRVGIGKTTFLGHFFRVEHTELGASNFVLRLNFHDVTEDTNIEHFFEERLWNLVSSHELFVEYSTYDNLKRLFQQDIEAMERGPLAFFKNSQPEVYEAKISEFLLSKFGQKLEFAERLTNYVRKRLNVRVIFVFDNVDQLAQSLQEKVILFAYAQTRRFKAFSIISMWEETFYAMKTSGRALATINTQPLEMLRQGILPIIGKRLEFIARLLESGAVPELDLDEAICSRDKLNQYLRLMVRSLAVENKSVRTFLEFIALGNIRKALEMFVQFMCAGSLDSGKILSAMDNKSYLVPVHEFVKCIMLGSKKYFSEHNSHVLNLFSVGDMEAPSHFTRLRILQYLHDRRHESTAFGHGFVPISTLTKALKTIGTSEQDCTQSLAGLTLKGLVENELHALRSFDEANSVRISATGRYYLTDLKNLFAYLDLVWHDTPIFDRDTFNILERNADATDMRIRFERCSSFLQYLSDEEEAELVNIRNFTADAGLLRSHTSDMQTVFDAERTKISAKLGIDR</sequence>
<proteinExistence type="predicted"/>